<dbReference type="Gene3D" id="3.40.50.300">
    <property type="entry name" value="P-loop containing nucleotide triphosphate hydrolases"/>
    <property type="match status" value="1"/>
</dbReference>
<dbReference type="EMBL" id="AF426408">
    <property type="protein sequence ID" value="AAL25082.1"/>
    <property type="molecule type" value="Genomic_DNA"/>
</dbReference>
<dbReference type="OrthoDB" id="2015372at2759"/>
<dbReference type="AlphaFoldDB" id="Q95V61"/>
<reference evidence="2" key="1">
    <citation type="journal article" date="2001" name="Mol. Biol. Cell">
        <title>Cytoplasmic localization and evolutionary conservation of MEI-218, a protein required for meiotic crossing over in Drosophila.</title>
        <authorList>
            <person name="Manheim E.A."/>
            <person name="Jang J.K."/>
            <person name="Dominic D."/>
            <person name="McKim K.S."/>
        </authorList>
    </citation>
    <scope>NUCLEOTIDE SEQUENCE</scope>
</reference>
<evidence type="ECO:0000313" key="2">
    <source>
        <dbReference type="EMBL" id="AAL25082.1"/>
    </source>
</evidence>
<protein>
    <submittedName>
        <fullName evidence="2">MEI-218</fullName>
    </submittedName>
</protein>
<sequence>MPSKKSLKASRNRRQPVQLIDFLRADGDQPKPAQSISSQSAATNVSPVISSTNTTTASAAASVSGERVWGRLPSTQNVNNNIVSFTPTDEDFPAVGAVRKKPKAARAAVVPPAAQPVGQRIGHYVRQSTSSNSLEKQQVVNKWLKTVQQQPIAQSQQLSTQLSQFGASQYETSVSAPAAAAPQQQQSQGMHQQQAPPCAAGSKMMPPPAISGNQPSGHAQQIPFAQSVPHCPVTCPNMTMSLPVDGAMRTAPQIRSVSGEAARTAAPVNERVVHETDGTQAPQHHWRRNDRRVQREQAPHINACREHPGLPSQLPDELMMQPPSPVHGGRDDDDDDASFVLELQQALAANAPLTQSQLQLDNIAAHSTLNWNANEFRPMQGSALAREPRNMISERRRRQRFHRTLKPHALFELVSLPSDGLPHSQSTDNGQGSQATFNISPSYTDSSGAPTAAVAARTAAAATAARQLPLQNNNNNASQSVFRLASLPSTGIGTGNSSLSTIFGPSDSPTQTDATVDFLRSPPLLNMDPPTQETEALLFLDVEELENLSEVSDVDQENPNMPHRRNKDFPRHIIFVGRDSPQRRNFDVDLNFMPPSIKKLYRLICSKYSDYAFVYALSAQLSQECVPMECYVYLKMALLSSLVSIELDDLRAPISLCVICADSCVANRLLHNVGQLASRFIGPHEGGQQPTQTALPSRYNWVVASPLLLAQQGVYFAGDWNRLSRDQTEELEKCIENGSVPVPQLQSAQPLETAIWTYWQPENAANQTTAFAKLCPIFGLPVYMDPHVNETMWDFVLRQYRRDEQNTTQDAFNIPLDDTRTLLELLQHRQVAFTEEAQQLLQKYYVVSRIEQPTAFSSKTYIVLKQFAESIAKLAMRLDVLEADVTVAIFHCEHFVRSIFGAGSYPPPAVASFNVISRIDPYMNEFARWLYQYLDRYEDNVDVDSRHPKRQRIESF</sequence>
<proteinExistence type="predicted"/>
<feature type="region of interest" description="Disordered" evidence="1">
    <location>
        <begin position="175"/>
        <end position="220"/>
    </location>
</feature>
<dbReference type="InterPro" id="IPR027417">
    <property type="entry name" value="P-loop_NTPase"/>
</dbReference>
<evidence type="ECO:0000256" key="1">
    <source>
        <dbReference type="SAM" id="MobiDB-lite"/>
    </source>
</evidence>
<feature type="compositionally biased region" description="Polar residues" evidence="1">
    <location>
        <begin position="32"/>
        <end position="47"/>
    </location>
</feature>
<name>Q95V61_DROVI</name>
<gene>
    <name evidence="2" type="primary">mei-218</name>
</gene>
<feature type="region of interest" description="Disordered" evidence="1">
    <location>
        <begin position="23"/>
        <end position="47"/>
    </location>
</feature>
<organism evidence="2">
    <name type="scientific">Drosophila virilis</name>
    <name type="common">Fruit fly</name>
    <dbReference type="NCBI Taxonomy" id="7244"/>
    <lineage>
        <taxon>Eukaryota</taxon>
        <taxon>Metazoa</taxon>
        <taxon>Ecdysozoa</taxon>
        <taxon>Arthropoda</taxon>
        <taxon>Hexapoda</taxon>
        <taxon>Insecta</taxon>
        <taxon>Pterygota</taxon>
        <taxon>Neoptera</taxon>
        <taxon>Endopterygota</taxon>
        <taxon>Diptera</taxon>
        <taxon>Brachycera</taxon>
        <taxon>Muscomorpha</taxon>
        <taxon>Ephydroidea</taxon>
        <taxon>Drosophilidae</taxon>
        <taxon>Drosophila</taxon>
    </lineage>
</organism>
<accession>Q95V61</accession>
<feature type="compositionally biased region" description="Low complexity" evidence="1">
    <location>
        <begin position="176"/>
        <end position="197"/>
    </location>
</feature>